<name>A0A1M6G8K6_9FIRM</name>
<comment type="similarity">
    <text evidence="2">Belongs to the YajC family.</text>
</comment>
<evidence type="ECO:0000256" key="4">
    <source>
        <dbReference type="ARBA" id="ARBA00022475"/>
    </source>
</evidence>
<dbReference type="Proteomes" id="UP000324781">
    <property type="component" value="Unassembled WGS sequence"/>
</dbReference>
<reference evidence="11 12" key="1">
    <citation type="submission" date="2016-11" db="EMBL/GenBank/DDBJ databases">
        <authorList>
            <person name="Varghese N."/>
            <person name="Submissions S."/>
        </authorList>
    </citation>
    <scope>NUCLEOTIDE SEQUENCE [LARGE SCALE GENOMIC DNA]</scope>
    <source>
        <strain evidence="11 12">DSM 19027</strain>
    </source>
</reference>
<dbReference type="EMBL" id="FQZP01000022">
    <property type="protein sequence ID" value="SHJ06303.1"/>
    <property type="molecule type" value="Genomic_DNA"/>
</dbReference>
<evidence type="ECO:0000256" key="5">
    <source>
        <dbReference type="ARBA" id="ARBA00022692"/>
    </source>
</evidence>
<sequence>MQFFLPFLAEAAADIDPNAPGYELTGASSIWSMLIIILPLVLMYVILIVPQRRRDKKLRDQINSAIVGDEIVTIGGLCGKIVNIKDDEVTFETSIERTKVTIKKWGIKEVKKPIQS</sequence>
<keyword evidence="12" id="KW-1185">Reference proteome</keyword>
<keyword evidence="7 10" id="KW-1133">Transmembrane helix</keyword>
<protein>
    <submittedName>
        <fullName evidence="11">Protein translocase subunit yajC</fullName>
    </submittedName>
</protein>
<evidence type="ECO:0000256" key="8">
    <source>
        <dbReference type="ARBA" id="ARBA00023010"/>
    </source>
</evidence>
<keyword evidence="4" id="KW-1003">Cell membrane</keyword>
<dbReference type="NCBIfam" id="TIGR00739">
    <property type="entry name" value="yajC"/>
    <property type="match status" value="1"/>
</dbReference>
<gene>
    <name evidence="11" type="ORF">SAMN05444373_102215</name>
</gene>
<evidence type="ECO:0000256" key="10">
    <source>
        <dbReference type="SAM" id="Phobius"/>
    </source>
</evidence>
<keyword evidence="3" id="KW-0813">Transport</keyword>
<evidence type="ECO:0000256" key="6">
    <source>
        <dbReference type="ARBA" id="ARBA00022927"/>
    </source>
</evidence>
<dbReference type="SMART" id="SM01323">
    <property type="entry name" value="YajC"/>
    <property type="match status" value="1"/>
</dbReference>
<dbReference type="GO" id="GO:0005886">
    <property type="term" value="C:plasma membrane"/>
    <property type="evidence" value="ECO:0007669"/>
    <property type="project" value="UniProtKB-SubCell"/>
</dbReference>
<feature type="transmembrane region" description="Helical" evidence="10">
    <location>
        <begin position="29"/>
        <end position="49"/>
    </location>
</feature>
<evidence type="ECO:0000256" key="3">
    <source>
        <dbReference type="ARBA" id="ARBA00022448"/>
    </source>
</evidence>
<keyword evidence="9 10" id="KW-0472">Membrane</keyword>
<dbReference type="Pfam" id="PF02699">
    <property type="entry name" value="YajC"/>
    <property type="match status" value="1"/>
</dbReference>
<evidence type="ECO:0000256" key="9">
    <source>
        <dbReference type="ARBA" id="ARBA00023136"/>
    </source>
</evidence>
<evidence type="ECO:0000313" key="12">
    <source>
        <dbReference type="Proteomes" id="UP000324781"/>
    </source>
</evidence>
<dbReference type="OrthoDB" id="9800132at2"/>
<proteinExistence type="inferred from homology"/>
<evidence type="ECO:0000256" key="7">
    <source>
        <dbReference type="ARBA" id="ARBA00022989"/>
    </source>
</evidence>
<dbReference type="PANTHER" id="PTHR33909:SF1">
    <property type="entry name" value="SEC TRANSLOCON ACCESSORY COMPLEX SUBUNIT YAJC"/>
    <property type="match status" value="1"/>
</dbReference>
<dbReference type="GO" id="GO:0015031">
    <property type="term" value="P:protein transport"/>
    <property type="evidence" value="ECO:0007669"/>
    <property type="project" value="UniProtKB-KW"/>
</dbReference>
<keyword evidence="6" id="KW-0653">Protein transport</keyword>
<comment type="subcellular location">
    <subcellularLocation>
        <location evidence="1">Cell membrane</location>
        <topology evidence="1">Single-pass membrane protein</topology>
    </subcellularLocation>
</comment>
<dbReference type="PANTHER" id="PTHR33909">
    <property type="entry name" value="SEC TRANSLOCON ACCESSORY COMPLEX SUBUNIT YAJC"/>
    <property type="match status" value="1"/>
</dbReference>
<dbReference type="PRINTS" id="PR01853">
    <property type="entry name" value="YAJCTRNLCASE"/>
</dbReference>
<dbReference type="RefSeq" id="WP_149678684.1">
    <property type="nucleotide sequence ID" value="NZ_FQZP01000022.1"/>
</dbReference>
<keyword evidence="5 10" id="KW-0812">Transmembrane</keyword>
<evidence type="ECO:0000313" key="11">
    <source>
        <dbReference type="EMBL" id="SHJ06303.1"/>
    </source>
</evidence>
<keyword evidence="8" id="KW-0811">Translocation</keyword>
<evidence type="ECO:0000256" key="1">
    <source>
        <dbReference type="ARBA" id="ARBA00004162"/>
    </source>
</evidence>
<accession>A0A1M6G8K6</accession>
<dbReference type="AlphaFoldDB" id="A0A1M6G8K6"/>
<dbReference type="InterPro" id="IPR003849">
    <property type="entry name" value="Preprotein_translocase_YajC"/>
</dbReference>
<organism evidence="11 12">
    <name type="scientific">Thermoclostridium caenicola</name>
    <dbReference type="NCBI Taxonomy" id="659425"/>
    <lineage>
        <taxon>Bacteria</taxon>
        <taxon>Bacillati</taxon>
        <taxon>Bacillota</taxon>
        <taxon>Clostridia</taxon>
        <taxon>Eubacteriales</taxon>
        <taxon>Oscillospiraceae</taxon>
        <taxon>Thermoclostridium</taxon>
    </lineage>
</organism>
<evidence type="ECO:0000256" key="2">
    <source>
        <dbReference type="ARBA" id="ARBA00006742"/>
    </source>
</evidence>